<proteinExistence type="predicted"/>
<keyword evidence="1" id="KW-1003">Cell membrane</keyword>
<keyword evidence="2" id="KW-1133">Transmembrane helix</keyword>
<dbReference type="Pfam" id="PF04304">
    <property type="entry name" value="DUF454"/>
    <property type="match status" value="1"/>
</dbReference>
<evidence type="ECO:0000313" key="3">
    <source>
        <dbReference type="EMBL" id="RKQ97180.1"/>
    </source>
</evidence>
<dbReference type="AlphaFoldDB" id="A0A420WUS4"/>
<accession>A0A420WUS4</accession>
<dbReference type="PANTHER" id="PTHR35813">
    <property type="entry name" value="INNER MEMBRANE PROTEIN YBAN"/>
    <property type="match status" value="1"/>
</dbReference>
<organism evidence="3 4">
    <name type="scientific">Kushneria sinocarnis</name>
    <dbReference type="NCBI Taxonomy" id="595502"/>
    <lineage>
        <taxon>Bacteria</taxon>
        <taxon>Pseudomonadati</taxon>
        <taxon>Pseudomonadota</taxon>
        <taxon>Gammaproteobacteria</taxon>
        <taxon>Oceanospirillales</taxon>
        <taxon>Halomonadaceae</taxon>
        <taxon>Kushneria</taxon>
    </lineage>
</organism>
<dbReference type="InterPro" id="IPR007401">
    <property type="entry name" value="DUF454"/>
</dbReference>
<comment type="subcellular location">
    <subcellularLocation>
        <location evidence="1">Cell inner membrane</location>
        <topology evidence="1">Multi-pass membrane protein</topology>
    </subcellularLocation>
</comment>
<dbReference type="OrthoDB" id="9816293at2"/>
<name>A0A420WUS4_9GAMM</name>
<keyword evidence="1 2" id="KW-0472">Membrane</keyword>
<dbReference type="EMBL" id="RBIN01000007">
    <property type="protein sequence ID" value="RKQ97180.1"/>
    <property type="molecule type" value="Genomic_DNA"/>
</dbReference>
<dbReference type="RefSeq" id="WP_121173511.1">
    <property type="nucleotide sequence ID" value="NZ_RBIN01000007.1"/>
</dbReference>
<feature type="transmembrane region" description="Helical" evidence="2">
    <location>
        <begin position="110"/>
        <end position="128"/>
    </location>
</feature>
<keyword evidence="2" id="KW-0812">Transmembrane</keyword>
<gene>
    <name evidence="3" type="ORF">C7446_2602</name>
</gene>
<dbReference type="PIRSF" id="PIRSF016789">
    <property type="entry name" value="DUF454"/>
    <property type="match status" value="1"/>
</dbReference>
<evidence type="ECO:0000313" key="4">
    <source>
        <dbReference type="Proteomes" id="UP000281975"/>
    </source>
</evidence>
<dbReference type="Proteomes" id="UP000281975">
    <property type="component" value="Unassembled WGS sequence"/>
</dbReference>
<dbReference type="PANTHER" id="PTHR35813:SF1">
    <property type="entry name" value="INNER MEMBRANE PROTEIN YBAN"/>
    <property type="match status" value="1"/>
</dbReference>
<evidence type="ECO:0000256" key="1">
    <source>
        <dbReference type="PIRNR" id="PIRNR016789"/>
    </source>
</evidence>
<reference evidence="3 4" key="1">
    <citation type="submission" date="2018-10" db="EMBL/GenBank/DDBJ databases">
        <title>Genomic Encyclopedia of Type Strains, Phase IV (KMG-IV): sequencing the most valuable type-strain genomes for metagenomic binning, comparative biology and taxonomic classification.</title>
        <authorList>
            <person name="Goeker M."/>
        </authorList>
    </citation>
    <scope>NUCLEOTIDE SEQUENCE [LARGE SCALE GENOMIC DNA]</scope>
    <source>
        <strain evidence="3 4">DSM 23229</strain>
    </source>
</reference>
<protein>
    <recommendedName>
        <fullName evidence="1">Inner membrane protein</fullName>
    </recommendedName>
</protein>
<evidence type="ECO:0000256" key="2">
    <source>
        <dbReference type="SAM" id="Phobius"/>
    </source>
</evidence>
<sequence>MSEPQHSATPASGKLLRGLWIGLAALCFALGLAGVLLPLLPTTPFMLLAAALASKGSPRFAHWIRAHPVAGPAISHWDRERAIAGRAKCLAVAALLLSAGVVLLTLESLTLALCIVAGLAGVGAWLVTRPGPSQPPDH</sequence>
<keyword evidence="4" id="KW-1185">Reference proteome</keyword>
<comment type="caution">
    <text evidence="3">The sequence shown here is derived from an EMBL/GenBank/DDBJ whole genome shotgun (WGS) entry which is preliminary data.</text>
</comment>
<feature type="transmembrane region" description="Helical" evidence="2">
    <location>
        <begin position="87"/>
        <end position="104"/>
    </location>
</feature>
<feature type="transmembrane region" description="Helical" evidence="2">
    <location>
        <begin position="20"/>
        <end position="40"/>
    </location>
</feature>
<dbReference type="GO" id="GO:0005886">
    <property type="term" value="C:plasma membrane"/>
    <property type="evidence" value="ECO:0007669"/>
    <property type="project" value="UniProtKB-SubCell"/>
</dbReference>
<keyword evidence="1" id="KW-0997">Cell inner membrane</keyword>